<dbReference type="GO" id="GO:0032993">
    <property type="term" value="C:protein-DNA complex"/>
    <property type="evidence" value="ECO:0007669"/>
    <property type="project" value="TreeGrafter"/>
</dbReference>
<dbReference type="PANTHER" id="PTHR48111">
    <property type="entry name" value="REGULATOR OF RPOS"/>
    <property type="match status" value="1"/>
</dbReference>
<protein>
    <recommendedName>
        <fullName evidence="1">Stage 0 sporulation protein A homolog</fullName>
    </recommendedName>
</protein>
<dbReference type="Pfam" id="PF00072">
    <property type="entry name" value="Response_reg"/>
    <property type="match status" value="1"/>
</dbReference>
<dbReference type="PROSITE" id="PS51755">
    <property type="entry name" value="OMPR_PHOB"/>
    <property type="match status" value="1"/>
</dbReference>
<dbReference type="InterPro" id="IPR036388">
    <property type="entry name" value="WH-like_DNA-bd_sf"/>
</dbReference>
<dbReference type="InterPro" id="IPR039420">
    <property type="entry name" value="WalR-like"/>
</dbReference>
<dbReference type="EMBL" id="LHUR01000005">
    <property type="protein sequence ID" value="KOA21451.1"/>
    <property type="molecule type" value="Genomic_DNA"/>
</dbReference>
<evidence type="ECO:0000256" key="8">
    <source>
        <dbReference type="PROSITE-ProRule" id="PRU00169"/>
    </source>
</evidence>
<dbReference type="PROSITE" id="PS50110">
    <property type="entry name" value="RESPONSE_REGULATORY"/>
    <property type="match status" value="1"/>
</dbReference>
<dbReference type="Gene3D" id="6.10.250.690">
    <property type="match status" value="1"/>
</dbReference>
<keyword evidence="6" id="KW-0804">Transcription</keyword>
<evidence type="ECO:0000256" key="9">
    <source>
        <dbReference type="PROSITE-ProRule" id="PRU01091"/>
    </source>
</evidence>
<evidence type="ECO:0000256" key="7">
    <source>
        <dbReference type="ARBA" id="ARBA00024867"/>
    </source>
</evidence>
<evidence type="ECO:0000259" key="10">
    <source>
        <dbReference type="PROSITE" id="PS50110"/>
    </source>
</evidence>
<feature type="DNA-binding region" description="OmpR/PhoB-type" evidence="9">
    <location>
        <begin position="127"/>
        <end position="228"/>
    </location>
</feature>
<dbReference type="Pfam" id="PF00486">
    <property type="entry name" value="Trans_reg_C"/>
    <property type="match status" value="1"/>
</dbReference>
<dbReference type="GO" id="GO:0005829">
    <property type="term" value="C:cytosol"/>
    <property type="evidence" value="ECO:0007669"/>
    <property type="project" value="TreeGrafter"/>
</dbReference>
<dbReference type="InterPro" id="IPR011006">
    <property type="entry name" value="CheY-like_superfamily"/>
</dbReference>
<feature type="domain" description="Response regulatory" evidence="10">
    <location>
        <begin position="3"/>
        <end position="116"/>
    </location>
</feature>
<dbReference type="AlphaFoldDB" id="A0A0L6ZEQ0"/>
<dbReference type="Gene3D" id="3.40.50.2300">
    <property type="match status" value="1"/>
</dbReference>
<dbReference type="FunFam" id="3.40.50.2300:FF:000001">
    <property type="entry name" value="DNA-binding response regulator PhoB"/>
    <property type="match status" value="1"/>
</dbReference>
<dbReference type="InterPro" id="IPR016032">
    <property type="entry name" value="Sig_transdc_resp-reg_C-effctor"/>
</dbReference>
<dbReference type="PANTHER" id="PTHR48111:SF73">
    <property type="entry name" value="ALKALINE PHOSPHATASE SYNTHESIS TRANSCRIPTIONAL REGULATORY PROTEIN PHOP"/>
    <property type="match status" value="1"/>
</dbReference>
<dbReference type="CDD" id="cd17574">
    <property type="entry name" value="REC_OmpR"/>
    <property type="match status" value="1"/>
</dbReference>
<sequence length="238" mass="27575">MDKLLIVEDEEKVSEVLKAYLIREGYEVYCTTRGLEAIALFKAIDFKLIILDLMLPDISGEEVCKIIRKTSSVHIFMLTAKGSLDNRIEGLNIGADEYLVKPFSPRELTARVNALFRRLNLDKDLDKEEFAFNDGELIVDYNRRVVKLHGEEIPFTPNEFDILYTLIINKGRVLTREQLIYKVFGEDFDGFDRTIDVHIKNIRKKIESDTRNPKYIITVTKVGYKFGGENKCKQLEEK</sequence>
<proteinExistence type="predicted"/>
<dbReference type="InterPro" id="IPR001789">
    <property type="entry name" value="Sig_transdc_resp-reg_receiver"/>
</dbReference>
<evidence type="ECO:0000256" key="5">
    <source>
        <dbReference type="ARBA" id="ARBA00023125"/>
    </source>
</evidence>
<reference evidence="13" key="1">
    <citation type="submission" date="2015-08" db="EMBL/GenBank/DDBJ databases">
        <title>Genome sequence of the strict anaerobe Clostridium homopropionicum LuHBu1 (DSM 5847T).</title>
        <authorList>
            <person name="Poehlein A."/>
            <person name="Beck M."/>
            <person name="Schiel-Bengelsdorf B."/>
            <person name="Bengelsdorf F.R."/>
            <person name="Daniel R."/>
            <person name="Duerre P."/>
        </authorList>
    </citation>
    <scope>NUCLEOTIDE SEQUENCE [LARGE SCALE GENOMIC DNA]</scope>
    <source>
        <strain evidence="13">DSM 5847</strain>
    </source>
</reference>
<evidence type="ECO:0000313" key="13">
    <source>
        <dbReference type="Proteomes" id="UP000037043"/>
    </source>
</evidence>
<organism evidence="12 13">
    <name type="scientific">Clostridium homopropionicum DSM 5847</name>
    <dbReference type="NCBI Taxonomy" id="1121318"/>
    <lineage>
        <taxon>Bacteria</taxon>
        <taxon>Bacillati</taxon>
        <taxon>Bacillota</taxon>
        <taxon>Clostridia</taxon>
        <taxon>Eubacteriales</taxon>
        <taxon>Clostridiaceae</taxon>
        <taxon>Clostridium</taxon>
    </lineage>
</organism>
<dbReference type="CDD" id="cd00383">
    <property type="entry name" value="trans_reg_C"/>
    <property type="match status" value="1"/>
</dbReference>
<comment type="function">
    <text evidence="7">May play the central regulatory role in sporulation. It may be an element of the effector pathway responsible for the activation of sporulation genes in response to nutritional stress. Spo0A may act in concert with spo0H (a sigma factor) to control the expression of some genes that are critical to the sporulation process.</text>
</comment>
<dbReference type="InterPro" id="IPR001867">
    <property type="entry name" value="OmpR/PhoB-type_DNA-bd"/>
</dbReference>
<name>A0A0L6ZEQ0_9CLOT</name>
<dbReference type="FunFam" id="1.10.10.10:FF:000018">
    <property type="entry name" value="DNA-binding response regulator ResD"/>
    <property type="match status" value="1"/>
</dbReference>
<dbReference type="GO" id="GO:0000156">
    <property type="term" value="F:phosphorelay response regulator activity"/>
    <property type="evidence" value="ECO:0007669"/>
    <property type="project" value="TreeGrafter"/>
</dbReference>
<comment type="caution">
    <text evidence="12">The sequence shown here is derived from an EMBL/GenBank/DDBJ whole genome shotgun (WGS) entry which is preliminary data.</text>
</comment>
<keyword evidence="5 9" id="KW-0238">DNA-binding</keyword>
<keyword evidence="13" id="KW-1185">Reference proteome</keyword>
<keyword evidence="2 8" id="KW-0597">Phosphoprotein</keyword>
<feature type="domain" description="OmpR/PhoB-type" evidence="11">
    <location>
        <begin position="127"/>
        <end position="228"/>
    </location>
</feature>
<dbReference type="STRING" id="36844.SAMN04488501_105102"/>
<evidence type="ECO:0000256" key="6">
    <source>
        <dbReference type="ARBA" id="ARBA00023163"/>
    </source>
</evidence>
<dbReference type="SUPFAM" id="SSF46894">
    <property type="entry name" value="C-terminal effector domain of the bipartite response regulators"/>
    <property type="match status" value="1"/>
</dbReference>
<dbReference type="Proteomes" id="UP000037043">
    <property type="component" value="Unassembled WGS sequence"/>
</dbReference>
<evidence type="ECO:0000313" key="12">
    <source>
        <dbReference type="EMBL" id="KOA21451.1"/>
    </source>
</evidence>
<evidence type="ECO:0000259" key="11">
    <source>
        <dbReference type="PROSITE" id="PS51755"/>
    </source>
</evidence>
<accession>A0A0L6ZEQ0</accession>
<dbReference type="Gene3D" id="1.10.10.10">
    <property type="entry name" value="Winged helix-like DNA-binding domain superfamily/Winged helix DNA-binding domain"/>
    <property type="match status" value="1"/>
</dbReference>
<keyword evidence="3" id="KW-0902">Two-component regulatory system</keyword>
<dbReference type="SUPFAM" id="SSF52172">
    <property type="entry name" value="CheY-like"/>
    <property type="match status" value="1"/>
</dbReference>
<evidence type="ECO:0000256" key="1">
    <source>
        <dbReference type="ARBA" id="ARBA00018672"/>
    </source>
</evidence>
<dbReference type="GO" id="GO:0006355">
    <property type="term" value="P:regulation of DNA-templated transcription"/>
    <property type="evidence" value="ECO:0007669"/>
    <property type="project" value="InterPro"/>
</dbReference>
<gene>
    <name evidence="12" type="primary">regX3_1</name>
    <name evidence="12" type="ORF">CLHOM_01220</name>
</gene>
<dbReference type="SMART" id="SM00448">
    <property type="entry name" value="REC"/>
    <property type="match status" value="1"/>
</dbReference>
<dbReference type="GO" id="GO:0000976">
    <property type="term" value="F:transcription cis-regulatory region binding"/>
    <property type="evidence" value="ECO:0007669"/>
    <property type="project" value="TreeGrafter"/>
</dbReference>
<evidence type="ECO:0000256" key="3">
    <source>
        <dbReference type="ARBA" id="ARBA00023012"/>
    </source>
</evidence>
<keyword evidence="4" id="KW-0805">Transcription regulation</keyword>
<dbReference type="RefSeq" id="WP_052219730.1">
    <property type="nucleotide sequence ID" value="NZ_LHUR01000005.1"/>
</dbReference>
<dbReference type="SMART" id="SM00862">
    <property type="entry name" value="Trans_reg_C"/>
    <property type="match status" value="1"/>
</dbReference>
<dbReference type="PATRIC" id="fig|1121318.3.peg.121"/>
<feature type="modified residue" description="4-aspartylphosphate" evidence="8">
    <location>
        <position position="52"/>
    </location>
</feature>
<evidence type="ECO:0000256" key="4">
    <source>
        <dbReference type="ARBA" id="ARBA00023015"/>
    </source>
</evidence>
<evidence type="ECO:0000256" key="2">
    <source>
        <dbReference type="ARBA" id="ARBA00022553"/>
    </source>
</evidence>